<dbReference type="Proteomes" id="UP000299102">
    <property type="component" value="Unassembled WGS sequence"/>
</dbReference>
<feature type="chain" id="PRO_5020036025" description="Secreted protein" evidence="1">
    <location>
        <begin position="20"/>
        <end position="135"/>
    </location>
</feature>
<feature type="signal peptide" evidence="1">
    <location>
        <begin position="1"/>
        <end position="19"/>
    </location>
</feature>
<reference evidence="2 3" key="1">
    <citation type="journal article" date="2019" name="Commun. Biol.">
        <title>The bagworm genome reveals a unique fibroin gene that provides high tensile strength.</title>
        <authorList>
            <person name="Kono N."/>
            <person name="Nakamura H."/>
            <person name="Ohtoshi R."/>
            <person name="Tomita M."/>
            <person name="Numata K."/>
            <person name="Arakawa K."/>
        </authorList>
    </citation>
    <scope>NUCLEOTIDE SEQUENCE [LARGE SCALE GENOMIC DNA]</scope>
</reference>
<evidence type="ECO:0008006" key="4">
    <source>
        <dbReference type="Google" id="ProtNLM"/>
    </source>
</evidence>
<sequence length="135" mass="15421">MCIVASVVVLLSASESSGGQYLPYPPPPNSLITLIFYFLPRGRPPERSDYHYVRFVIPQLRHTRVSGSPGFVNRPCRPRPKGGRFQKIIILESRTHRPMEWKKDRCVTTSRTLRPIVPLYRLFRALARTLGSDGT</sequence>
<dbReference type="EMBL" id="BGZK01001281">
    <property type="protein sequence ID" value="GBP76209.1"/>
    <property type="molecule type" value="Genomic_DNA"/>
</dbReference>
<keyword evidence="1" id="KW-0732">Signal</keyword>
<organism evidence="2 3">
    <name type="scientific">Eumeta variegata</name>
    <name type="common">Bagworm moth</name>
    <name type="synonym">Eumeta japonica</name>
    <dbReference type="NCBI Taxonomy" id="151549"/>
    <lineage>
        <taxon>Eukaryota</taxon>
        <taxon>Metazoa</taxon>
        <taxon>Ecdysozoa</taxon>
        <taxon>Arthropoda</taxon>
        <taxon>Hexapoda</taxon>
        <taxon>Insecta</taxon>
        <taxon>Pterygota</taxon>
        <taxon>Neoptera</taxon>
        <taxon>Endopterygota</taxon>
        <taxon>Lepidoptera</taxon>
        <taxon>Glossata</taxon>
        <taxon>Ditrysia</taxon>
        <taxon>Tineoidea</taxon>
        <taxon>Psychidae</taxon>
        <taxon>Oiketicinae</taxon>
        <taxon>Eumeta</taxon>
    </lineage>
</organism>
<protein>
    <recommendedName>
        <fullName evidence="4">Secreted protein</fullName>
    </recommendedName>
</protein>
<keyword evidence="3" id="KW-1185">Reference proteome</keyword>
<proteinExistence type="predicted"/>
<dbReference type="AlphaFoldDB" id="A0A4C1YNI5"/>
<evidence type="ECO:0000313" key="3">
    <source>
        <dbReference type="Proteomes" id="UP000299102"/>
    </source>
</evidence>
<comment type="caution">
    <text evidence="2">The sequence shown here is derived from an EMBL/GenBank/DDBJ whole genome shotgun (WGS) entry which is preliminary data.</text>
</comment>
<accession>A0A4C1YNI5</accession>
<gene>
    <name evidence="2" type="ORF">EVAR_74691_1</name>
</gene>
<evidence type="ECO:0000256" key="1">
    <source>
        <dbReference type="SAM" id="SignalP"/>
    </source>
</evidence>
<name>A0A4C1YNI5_EUMVA</name>
<evidence type="ECO:0000313" key="2">
    <source>
        <dbReference type="EMBL" id="GBP76209.1"/>
    </source>
</evidence>